<feature type="compositionally biased region" description="Basic and acidic residues" evidence="7">
    <location>
        <begin position="174"/>
        <end position="187"/>
    </location>
</feature>
<dbReference type="InterPro" id="IPR004167">
    <property type="entry name" value="PSBD"/>
</dbReference>
<evidence type="ECO:0000313" key="10">
    <source>
        <dbReference type="EMBL" id="OMJ87193.1"/>
    </source>
</evidence>
<dbReference type="AlphaFoldDB" id="A0A1R2CDW7"/>
<dbReference type="Gene3D" id="3.30.559.10">
    <property type="entry name" value="Chloramphenicol acetyltransferase-like domain"/>
    <property type="match status" value="1"/>
</dbReference>
<dbReference type="Gene3D" id="2.40.50.100">
    <property type="match status" value="1"/>
</dbReference>
<comment type="caution">
    <text evidence="10">The sequence shown here is derived from an EMBL/GenBank/DDBJ whole genome shotgun (WGS) entry which is preliminary data.</text>
</comment>
<dbReference type="CDD" id="cd06849">
    <property type="entry name" value="lipoyl_domain"/>
    <property type="match status" value="1"/>
</dbReference>
<organism evidence="10 11">
    <name type="scientific">Stentor coeruleus</name>
    <dbReference type="NCBI Taxonomy" id="5963"/>
    <lineage>
        <taxon>Eukaryota</taxon>
        <taxon>Sar</taxon>
        <taxon>Alveolata</taxon>
        <taxon>Ciliophora</taxon>
        <taxon>Postciliodesmatophora</taxon>
        <taxon>Heterotrichea</taxon>
        <taxon>Heterotrichida</taxon>
        <taxon>Stentoridae</taxon>
        <taxon>Stentor</taxon>
    </lineage>
</organism>
<dbReference type="GO" id="GO:0031405">
    <property type="term" value="F:lipoic acid binding"/>
    <property type="evidence" value="ECO:0007669"/>
    <property type="project" value="TreeGrafter"/>
</dbReference>
<evidence type="ECO:0000256" key="2">
    <source>
        <dbReference type="ARBA" id="ARBA00007317"/>
    </source>
</evidence>
<dbReference type="SUPFAM" id="SSF52777">
    <property type="entry name" value="CoA-dependent acyltransferases"/>
    <property type="match status" value="1"/>
</dbReference>
<dbReference type="InterPro" id="IPR050743">
    <property type="entry name" value="2-oxoacid_DH_E2_comp"/>
</dbReference>
<evidence type="ECO:0000256" key="6">
    <source>
        <dbReference type="RuleBase" id="RU003423"/>
    </source>
</evidence>
<evidence type="ECO:0000259" key="8">
    <source>
        <dbReference type="PROSITE" id="PS50968"/>
    </source>
</evidence>
<reference evidence="10 11" key="1">
    <citation type="submission" date="2016-11" db="EMBL/GenBank/DDBJ databases">
        <title>The macronuclear genome of Stentor coeruleus: a giant cell with tiny introns.</title>
        <authorList>
            <person name="Slabodnick M."/>
            <person name="Ruby J.G."/>
            <person name="Reiff S.B."/>
            <person name="Swart E.C."/>
            <person name="Gosai S."/>
            <person name="Prabakaran S."/>
            <person name="Witkowska E."/>
            <person name="Larue G.E."/>
            <person name="Fisher S."/>
            <person name="Freeman R.M."/>
            <person name="Gunawardena J."/>
            <person name="Chu W."/>
            <person name="Stover N.A."/>
            <person name="Gregory B.D."/>
            <person name="Nowacki M."/>
            <person name="Derisi J."/>
            <person name="Roy S.W."/>
            <person name="Marshall W.F."/>
            <person name="Sood P."/>
        </authorList>
    </citation>
    <scope>NUCLEOTIDE SEQUENCE [LARGE SCALE GENOMIC DNA]</scope>
    <source>
        <strain evidence="10">WM001</strain>
    </source>
</reference>
<comment type="cofactor">
    <cofactor evidence="1 6">
        <name>(R)-lipoate</name>
        <dbReference type="ChEBI" id="CHEBI:83088"/>
    </cofactor>
</comment>
<dbReference type="InterPro" id="IPR000089">
    <property type="entry name" value="Biotin_lipoyl"/>
</dbReference>
<dbReference type="PANTHER" id="PTHR43178">
    <property type="entry name" value="DIHYDROLIPOAMIDE ACETYLTRANSFERASE COMPONENT OF PYRUVATE DEHYDROGENASE COMPLEX"/>
    <property type="match status" value="1"/>
</dbReference>
<dbReference type="Pfam" id="PF02817">
    <property type="entry name" value="E3_binding"/>
    <property type="match status" value="1"/>
</dbReference>
<dbReference type="PANTHER" id="PTHR43178:SF5">
    <property type="entry name" value="LIPOAMIDE ACYLTRANSFERASE COMPONENT OF BRANCHED-CHAIN ALPHA-KETO ACID DEHYDROGENASE COMPLEX, MITOCHONDRIAL"/>
    <property type="match status" value="1"/>
</dbReference>
<dbReference type="OrthoDB" id="202158at2759"/>
<evidence type="ECO:0000256" key="5">
    <source>
        <dbReference type="ARBA" id="ARBA00023315"/>
    </source>
</evidence>
<keyword evidence="3 6" id="KW-0808">Transferase</keyword>
<dbReference type="InterPro" id="IPR023213">
    <property type="entry name" value="CAT-like_dom_sf"/>
</dbReference>
<dbReference type="Gene3D" id="4.10.320.10">
    <property type="entry name" value="E3-binding domain"/>
    <property type="match status" value="1"/>
</dbReference>
<dbReference type="InterPro" id="IPR001078">
    <property type="entry name" value="2-oxoacid_DH_actylTfrase"/>
</dbReference>
<keyword evidence="11" id="KW-1185">Reference proteome</keyword>
<sequence length="427" mass="47909">MLKLLVKGISSSNKLLRLEKFIVPQPGEGIAEITIRKWEVKPNDQVSEFQKVCEVFSDKSSIDFKSPYDGSIVSLLHKENDVVQVGEALYTIDIDDTKYPESSKSSHKTPAKTEVSEPNEVPLVHETSKVRLSPSARRLANMLNIDLAKIPATGKGGMLIKDDFINYISTSKLDEPKTPQEDPHHIDPPAGQFYSQDQKDRVEKLSPTRSEMYKTMTEALKIPHLTYSEDIYIDQLAKLKNQLKLNIDVRLTYMPFLIKALSMAIYDFPIINSTLLDNLTEYLQRGQHNISIAMDTPEGLKFPNIKNVSQKSVYEIALDLNRLRQLGSIGKLTSEDLQGGTVCISNLGSIGGTYASHIIFPPQVFIGAFGVIRTRLEKHGDKIVEKQVMNTSWGADHRLIDGATTARFVARWKALIENPSIMLLDLK</sequence>
<keyword evidence="5 6" id="KW-0012">Acyltransferase</keyword>
<dbReference type="Pfam" id="PF00364">
    <property type="entry name" value="Biotin_lipoyl"/>
    <property type="match status" value="1"/>
</dbReference>
<dbReference type="GO" id="GO:0005739">
    <property type="term" value="C:mitochondrion"/>
    <property type="evidence" value="ECO:0007669"/>
    <property type="project" value="TreeGrafter"/>
</dbReference>
<comment type="similarity">
    <text evidence="2 6">Belongs to the 2-oxoacid dehydrogenase family.</text>
</comment>
<dbReference type="EC" id="2.3.1.-" evidence="6"/>
<dbReference type="Proteomes" id="UP000187209">
    <property type="component" value="Unassembled WGS sequence"/>
</dbReference>
<dbReference type="SUPFAM" id="SSF51230">
    <property type="entry name" value="Single hybrid motif"/>
    <property type="match status" value="1"/>
</dbReference>
<feature type="domain" description="Lipoyl-binding" evidence="8">
    <location>
        <begin position="18"/>
        <end position="93"/>
    </location>
</feature>
<feature type="region of interest" description="Disordered" evidence="7">
    <location>
        <begin position="174"/>
        <end position="198"/>
    </location>
</feature>
<evidence type="ECO:0000259" key="9">
    <source>
        <dbReference type="PROSITE" id="PS51826"/>
    </source>
</evidence>
<evidence type="ECO:0000256" key="3">
    <source>
        <dbReference type="ARBA" id="ARBA00022679"/>
    </source>
</evidence>
<dbReference type="PROSITE" id="PS51826">
    <property type="entry name" value="PSBD"/>
    <property type="match status" value="1"/>
</dbReference>
<accession>A0A1R2CDW7</accession>
<evidence type="ECO:0000256" key="7">
    <source>
        <dbReference type="SAM" id="MobiDB-lite"/>
    </source>
</evidence>
<dbReference type="SUPFAM" id="SSF47005">
    <property type="entry name" value="Peripheral subunit-binding domain of 2-oxo acid dehydrogenase complex"/>
    <property type="match status" value="1"/>
</dbReference>
<feature type="domain" description="Peripheral subunit-binding (PSBD)" evidence="9">
    <location>
        <begin position="131"/>
        <end position="168"/>
    </location>
</feature>
<protein>
    <recommendedName>
        <fullName evidence="6">Dihydrolipoamide acetyltransferase component of pyruvate dehydrogenase complex</fullName>
        <ecNumber evidence="6">2.3.1.-</ecNumber>
    </recommendedName>
</protein>
<dbReference type="InterPro" id="IPR011053">
    <property type="entry name" value="Single_hybrid_motif"/>
</dbReference>
<dbReference type="Pfam" id="PF00198">
    <property type="entry name" value="2-oxoacid_dh"/>
    <property type="match status" value="1"/>
</dbReference>
<dbReference type="FunFam" id="3.30.559.10:FF:000007">
    <property type="entry name" value="Dihydrolipoamide acetyltransferase component of pyruvate dehydrogenase complex"/>
    <property type="match status" value="1"/>
</dbReference>
<feature type="region of interest" description="Disordered" evidence="7">
    <location>
        <begin position="99"/>
        <end position="119"/>
    </location>
</feature>
<name>A0A1R2CDW7_9CILI</name>
<keyword evidence="4 6" id="KW-0450">Lipoyl</keyword>
<dbReference type="EMBL" id="MPUH01000183">
    <property type="protein sequence ID" value="OMJ87193.1"/>
    <property type="molecule type" value="Genomic_DNA"/>
</dbReference>
<evidence type="ECO:0000256" key="1">
    <source>
        <dbReference type="ARBA" id="ARBA00001938"/>
    </source>
</evidence>
<evidence type="ECO:0000256" key="4">
    <source>
        <dbReference type="ARBA" id="ARBA00022823"/>
    </source>
</evidence>
<gene>
    <name evidence="10" type="ORF">SteCoe_11116</name>
</gene>
<dbReference type="GO" id="GO:0016407">
    <property type="term" value="F:acetyltransferase activity"/>
    <property type="evidence" value="ECO:0007669"/>
    <property type="project" value="TreeGrafter"/>
</dbReference>
<dbReference type="InterPro" id="IPR036625">
    <property type="entry name" value="E3-bd_dom_sf"/>
</dbReference>
<evidence type="ECO:0000313" key="11">
    <source>
        <dbReference type="Proteomes" id="UP000187209"/>
    </source>
</evidence>
<dbReference type="PROSITE" id="PS50968">
    <property type="entry name" value="BIOTINYL_LIPOYL"/>
    <property type="match status" value="1"/>
</dbReference>
<proteinExistence type="inferred from homology"/>